<dbReference type="EMBL" id="JQJC01000012">
    <property type="protein sequence ID" value="KGN94978.1"/>
    <property type="molecule type" value="Genomic_DNA"/>
</dbReference>
<evidence type="ECO:0000313" key="1">
    <source>
        <dbReference type="EMBL" id="KGN94978.1"/>
    </source>
</evidence>
<reference evidence="2 4" key="2">
    <citation type="submission" date="2018-06" db="EMBL/GenBank/DDBJ databases">
        <authorList>
            <consortium name="Pathogen Informatics"/>
            <person name="Doyle S."/>
        </authorList>
    </citation>
    <scope>NUCLEOTIDE SEQUENCE [LARGE SCALE GENOMIC DNA]</scope>
    <source>
        <strain evidence="2 4">NCTC12858</strain>
    </source>
</reference>
<protein>
    <recommendedName>
        <fullName evidence="5">Zinc-finger domain-containing protein</fullName>
    </recommendedName>
</protein>
<reference evidence="1 3" key="1">
    <citation type="submission" date="2014-08" db="EMBL/GenBank/DDBJ databases">
        <title>Porphyromonas crevioricanis strain:COT-253_OH1447 Genome sequencing.</title>
        <authorList>
            <person name="Wallis C."/>
            <person name="Deusch O."/>
            <person name="O'Flynn C."/>
            <person name="Davis I."/>
            <person name="Jospin G."/>
            <person name="Darling A.E."/>
            <person name="Coil D.A."/>
            <person name="Alexiev A."/>
            <person name="Horsfall A."/>
            <person name="Kirkwood N."/>
            <person name="Harris S."/>
            <person name="Eisen J.A."/>
        </authorList>
    </citation>
    <scope>NUCLEOTIDE SEQUENCE [LARGE SCALE GENOMIC DNA]</scope>
    <source>
        <strain evidence="3">COT-253 OH1447</strain>
        <strain evidence="1">COT-253_OH1447</strain>
    </source>
</reference>
<accession>A0A2X4PXM7</accession>
<dbReference type="RefSeq" id="WP_023937413.1">
    <property type="nucleotide sequence ID" value="NZ_FUXH01000001.1"/>
</dbReference>
<organism evidence="2 4">
    <name type="scientific">Porphyromonas crevioricanis</name>
    <dbReference type="NCBI Taxonomy" id="393921"/>
    <lineage>
        <taxon>Bacteria</taxon>
        <taxon>Pseudomonadati</taxon>
        <taxon>Bacteroidota</taxon>
        <taxon>Bacteroidia</taxon>
        <taxon>Bacteroidales</taxon>
        <taxon>Porphyromonadaceae</taxon>
        <taxon>Porphyromonas</taxon>
    </lineage>
</organism>
<dbReference type="Proteomes" id="UP000030136">
    <property type="component" value="Unassembled WGS sequence"/>
</dbReference>
<evidence type="ECO:0008006" key="5">
    <source>
        <dbReference type="Google" id="ProtNLM"/>
    </source>
</evidence>
<dbReference type="EMBL" id="LS483447">
    <property type="protein sequence ID" value="SQH73199.1"/>
    <property type="molecule type" value="Genomic_DNA"/>
</dbReference>
<gene>
    <name evidence="1" type="ORF">HQ38_04050</name>
    <name evidence="2" type="ORF">NCTC12858_01044</name>
</gene>
<evidence type="ECO:0000313" key="3">
    <source>
        <dbReference type="Proteomes" id="UP000030136"/>
    </source>
</evidence>
<evidence type="ECO:0000313" key="2">
    <source>
        <dbReference type="EMBL" id="SQH73199.1"/>
    </source>
</evidence>
<name>A0A2X4PXM7_9PORP</name>
<proteinExistence type="predicted"/>
<sequence>MTKLFGKLIHLLIMPCSHVPQLIEQERSGKLPLLQKVRLRAHLSICKWCAAYARKVEQIDKFLTKKYEGGEKKDRFESSEIQDFKDRIKKKMTP</sequence>
<dbReference type="KEGG" id="pcre:NCTC12858_01044"/>
<evidence type="ECO:0000313" key="4">
    <source>
        <dbReference type="Proteomes" id="UP000249300"/>
    </source>
</evidence>
<keyword evidence="4" id="KW-1185">Reference proteome</keyword>
<dbReference type="Proteomes" id="UP000249300">
    <property type="component" value="Chromosome 1"/>
</dbReference>
<dbReference type="AlphaFoldDB" id="A0A2X4PXM7"/>